<comment type="caution">
    <text evidence="2">The sequence shown here is derived from an EMBL/GenBank/DDBJ whole genome shotgun (WGS) entry which is preliminary data.</text>
</comment>
<evidence type="ECO:0000259" key="1">
    <source>
        <dbReference type="Pfam" id="PF05050"/>
    </source>
</evidence>
<accession>V8C6B6</accession>
<gene>
    <name evidence="2" type="ORF">HMPREF2086_01876</name>
</gene>
<dbReference type="eggNOG" id="COG4122">
    <property type="taxonomic scope" value="Bacteria"/>
</dbReference>
<dbReference type="SUPFAM" id="SSF53335">
    <property type="entry name" value="S-adenosyl-L-methionine-dependent methyltransferases"/>
    <property type="match status" value="1"/>
</dbReference>
<dbReference type="PANTHER" id="PTHR34203:SF15">
    <property type="entry name" value="SLL1173 PROTEIN"/>
    <property type="match status" value="1"/>
</dbReference>
<dbReference type="NCBIfam" id="TIGR01444">
    <property type="entry name" value="fkbM_fam"/>
    <property type="match status" value="1"/>
</dbReference>
<dbReference type="InterPro" id="IPR052514">
    <property type="entry name" value="SAM-dependent_MTase"/>
</dbReference>
<dbReference type="EMBL" id="AZJI01000009">
    <property type="protein sequence ID" value="ETD22560.1"/>
    <property type="molecule type" value="Genomic_DNA"/>
</dbReference>
<organism evidence="2 3">
    <name type="scientific">Helicobacter macacae MIT 99-5501</name>
    <dbReference type="NCBI Taxonomy" id="1357400"/>
    <lineage>
        <taxon>Bacteria</taxon>
        <taxon>Pseudomonadati</taxon>
        <taxon>Campylobacterota</taxon>
        <taxon>Epsilonproteobacteria</taxon>
        <taxon>Campylobacterales</taxon>
        <taxon>Helicobacteraceae</taxon>
        <taxon>Helicobacter</taxon>
    </lineage>
</organism>
<reference evidence="2 3" key="1">
    <citation type="journal article" date="2014" name="Genome Announc.">
        <title>Draft genome sequences of six enterohepatic helicobacter species isolated from humans and one from rhesus macaques.</title>
        <authorList>
            <person name="Shen Z."/>
            <person name="Sheh A."/>
            <person name="Young S.K."/>
            <person name="Abouelliel A."/>
            <person name="Ward D.V."/>
            <person name="Earl A.M."/>
            <person name="Fox J.G."/>
        </authorList>
    </citation>
    <scope>NUCLEOTIDE SEQUENCE [LARGE SCALE GENOMIC DNA]</scope>
    <source>
        <strain evidence="2 3">MIT 99-5501</strain>
    </source>
</reference>
<dbReference type="AlphaFoldDB" id="V8C6B6"/>
<dbReference type="HOGENOM" id="CLU_058382_0_0_7"/>
<feature type="domain" description="Methyltransferase FkbM" evidence="1">
    <location>
        <begin position="250"/>
        <end position="399"/>
    </location>
</feature>
<dbReference type="InterPro" id="IPR006342">
    <property type="entry name" value="FkbM_mtfrase"/>
</dbReference>
<dbReference type="RefSeq" id="WP_023928700.1">
    <property type="nucleotide sequence ID" value="NZ_KI669455.1"/>
</dbReference>
<protein>
    <recommendedName>
        <fullName evidence="1">Methyltransferase FkbM domain-containing protein</fullName>
    </recommendedName>
</protein>
<name>V8C6B6_9HELI</name>
<evidence type="ECO:0000313" key="3">
    <source>
        <dbReference type="Proteomes" id="UP000018731"/>
    </source>
</evidence>
<sequence>MRQSFKNTLQSLEKAVKKVFGIRKERKGRILDSRGFVCDSKEKITRFVLFIPLFQKIRTLVNVSEFNNGANRISRGGESQKFCNPKSTLYTIKTTYRLLGIPLFFVFKTTLNNLNKKYTLSASIHTGYSTNIGEYVATNPNIENDISTLIKDLDIASKVLVSRQIALSLKAYKANNPTITELTADEIAELIKINAEFYPNILELGANLYAYNGYLLPKNDFEISVFWHKHGLNILEPSTLAKMRGKDFIDVGGYVGDSALLFEREFCDKNIYSFEATKANFRLMQRTLELNNSKRIVPINKGLGANNSTMQICIAEGGSSIVAHNSDEMESVEIITLDEFVKERKIAVGFIKVDIEGFEMEFLKGAKETICAQKPAMLLSIYHQPSDYFGIKPLIESWNLGYKFKIHKGVDFNLTVETALFCEVIE</sequence>
<dbReference type="PATRIC" id="fig|1357400.3.peg.2541"/>
<dbReference type="Gene3D" id="3.40.50.150">
    <property type="entry name" value="Vaccinia Virus protein VP39"/>
    <property type="match status" value="1"/>
</dbReference>
<dbReference type="Proteomes" id="UP000018731">
    <property type="component" value="Unassembled WGS sequence"/>
</dbReference>
<dbReference type="Pfam" id="PF05050">
    <property type="entry name" value="Methyltransf_21"/>
    <property type="match status" value="1"/>
</dbReference>
<proteinExistence type="predicted"/>
<keyword evidence="3" id="KW-1185">Reference proteome</keyword>
<evidence type="ECO:0000313" key="2">
    <source>
        <dbReference type="EMBL" id="ETD22560.1"/>
    </source>
</evidence>
<dbReference type="InterPro" id="IPR029063">
    <property type="entry name" value="SAM-dependent_MTases_sf"/>
</dbReference>
<dbReference type="STRING" id="1357400.HMPREF2086_01876"/>
<dbReference type="PANTHER" id="PTHR34203">
    <property type="entry name" value="METHYLTRANSFERASE, FKBM FAMILY PROTEIN"/>
    <property type="match status" value="1"/>
</dbReference>